<dbReference type="GO" id="GO:0003677">
    <property type="term" value="F:DNA binding"/>
    <property type="evidence" value="ECO:0007669"/>
    <property type="project" value="UniProtKB-KW"/>
</dbReference>
<keyword evidence="15" id="KW-1185">Reference proteome</keyword>
<dbReference type="PANTHER" id="PTHR16515">
    <property type="entry name" value="PR DOMAIN ZINC FINGER PROTEIN"/>
    <property type="match status" value="1"/>
</dbReference>
<dbReference type="Gene3D" id="3.30.160.60">
    <property type="entry name" value="Classic Zinc Finger"/>
    <property type="match status" value="10"/>
</dbReference>
<evidence type="ECO:0000256" key="2">
    <source>
        <dbReference type="ARBA" id="ARBA00006991"/>
    </source>
</evidence>
<dbReference type="FunFam" id="3.30.160.60:FF:000096">
    <property type="entry name" value="Zinc finger and BTB domain-containing protein 18 isoform 1"/>
    <property type="match status" value="1"/>
</dbReference>
<dbReference type="InterPro" id="IPR050331">
    <property type="entry name" value="Zinc_finger"/>
</dbReference>
<name>A0A315VJ03_GAMAF</name>
<evidence type="ECO:0000313" key="15">
    <source>
        <dbReference type="Proteomes" id="UP000250572"/>
    </source>
</evidence>
<dbReference type="PANTHER" id="PTHR16515:SF49">
    <property type="entry name" value="GASTRULA ZINC FINGER PROTEIN XLCGF49.1-LIKE-RELATED"/>
    <property type="match status" value="1"/>
</dbReference>
<dbReference type="FunFam" id="3.30.160.60:FF:002169">
    <property type="entry name" value="Zgc:174573"/>
    <property type="match status" value="1"/>
</dbReference>
<dbReference type="GO" id="GO:0005634">
    <property type="term" value="C:nucleus"/>
    <property type="evidence" value="ECO:0007669"/>
    <property type="project" value="UniProtKB-SubCell"/>
</dbReference>
<dbReference type="STRING" id="33528.ENSGAFP00000030431"/>
<feature type="domain" description="C2H2-type" evidence="13">
    <location>
        <begin position="195"/>
        <end position="222"/>
    </location>
</feature>
<feature type="domain" description="C2H2-type" evidence="13">
    <location>
        <begin position="401"/>
        <end position="428"/>
    </location>
</feature>
<dbReference type="FunFam" id="3.30.160.60:FF:000064">
    <property type="entry name" value="Early growth response protein 3"/>
    <property type="match status" value="1"/>
</dbReference>
<feature type="coiled-coil region" evidence="12">
    <location>
        <begin position="23"/>
        <end position="50"/>
    </location>
</feature>
<evidence type="ECO:0000259" key="13">
    <source>
        <dbReference type="PROSITE" id="PS50157"/>
    </source>
</evidence>
<dbReference type="PROSITE" id="PS50157">
    <property type="entry name" value="ZINC_FINGER_C2H2_2"/>
    <property type="match status" value="10"/>
</dbReference>
<accession>A0A315VJ03</accession>
<keyword evidence="5 11" id="KW-0863">Zinc-finger</keyword>
<dbReference type="GO" id="GO:0010468">
    <property type="term" value="P:regulation of gene expression"/>
    <property type="evidence" value="ECO:0007669"/>
    <property type="project" value="TreeGrafter"/>
</dbReference>
<dbReference type="EMBL" id="NHOQ01002193">
    <property type="protein sequence ID" value="PWA19124.1"/>
    <property type="molecule type" value="Genomic_DNA"/>
</dbReference>
<reference evidence="14 15" key="1">
    <citation type="journal article" date="2018" name="G3 (Bethesda)">
        <title>A High-Quality Reference Genome for the Invasive Mosquitofish Gambusia affinis Using a Chicago Library.</title>
        <authorList>
            <person name="Hoffberg S.L."/>
            <person name="Troendle N.J."/>
            <person name="Glenn T.C."/>
            <person name="Mahmud O."/>
            <person name="Louha S."/>
            <person name="Chalopin D."/>
            <person name="Bennetzen J.L."/>
            <person name="Mauricio R."/>
        </authorList>
    </citation>
    <scope>NUCLEOTIDE SEQUENCE [LARGE SCALE GENOMIC DNA]</scope>
    <source>
        <strain evidence="14">NE01/NJP1002.9</strain>
        <tissue evidence="14">Muscle</tissue>
    </source>
</reference>
<evidence type="ECO:0000256" key="1">
    <source>
        <dbReference type="ARBA" id="ARBA00004123"/>
    </source>
</evidence>
<feature type="domain" description="C2H2-type" evidence="13">
    <location>
        <begin position="513"/>
        <end position="540"/>
    </location>
</feature>
<keyword evidence="10" id="KW-0539">Nucleus</keyword>
<keyword evidence="4" id="KW-0677">Repeat</keyword>
<feature type="domain" description="C2H2-type" evidence="13">
    <location>
        <begin position="429"/>
        <end position="456"/>
    </location>
</feature>
<feature type="domain" description="C2H2-type" evidence="13">
    <location>
        <begin position="485"/>
        <end position="512"/>
    </location>
</feature>
<dbReference type="FunFam" id="3.30.160.60:FF:001480">
    <property type="entry name" value="Si:cabz01071911.3"/>
    <property type="match status" value="1"/>
</dbReference>
<keyword evidence="7" id="KW-0805">Transcription regulation</keyword>
<dbReference type="AlphaFoldDB" id="A0A315VJ03"/>
<dbReference type="Pfam" id="PF00096">
    <property type="entry name" value="zf-C2H2"/>
    <property type="match status" value="7"/>
</dbReference>
<evidence type="ECO:0000256" key="7">
    <source>
        <dbReference type="ARBA" id="ARBA00023015"/>
    </source>
</evidence>
<dbReference type="Proteomes" id="UP000250572">
    <property type="component" value="Unassembled WGS sequence"/>
</dbReference>
<evidence type="ECO:0000256" key="3">
    <source>
        <dbReference type="ARBA" id="ARBA00022723"/>
    </source>
</evidence>
<evidence type="ECO:0000256" key="9">
    <source>
        <dbReference type="ARBA" id="ARBA00023163"/>
    </source>
</evidence>
<feature type="domain" description="C2H2-type" evidence="13">
    <location>
        <begin position="111"/>
        <end position="138"/>
    </location>
</feature>
<evidence type="ECO:0000256" key="8">
    <source>
        <dbReference type="ARBA" id="ARBA00023125"/>
    </source>
</evidence>
<sequence>MSSVQHLRDFIRQRLTAAAEEIFTEVEKTIVRYEEDIKQLETSDKTQQNRYTPQSNMKMRKRRFSLTASSVTSWADTVPDESCECHVCGRVFKSQYNMVRHLRDHSGEKPLCCKICGKVFVQTCHLKEHIQMHSGAKPFSCEICGKCFTRKSSLKVHRKTHTGDKPYSCETCGKCFSRSFCLKVHRKTHTGVKPFSCEICGKSFREKWYLKFHRKTHTVTMSSVQHLRDFIRQRLTAAAEEIFTEVEKTIVRYEEDIKLLETYWKPRIKLTRIDVPKQHEDEEEEVLTDSQLCNQVMSLNENQEQSEAPQDTEDLEHQLLKEEPEASLVKEEQQEVCCSQEGQSLDFTHIMTLQQIDFSEEEPKFEHLNSNNVSALENQDEAGSDSPAFGSQCRTVPNESCQCHVCGKTFHCKYNVLRHLRVHSGEKPFSCKICGKVFTQNSHVKEHMKRHTGDRPFSCETCGKSFPRRFNLKIHRKTHTRSKFIPCETCGKSFREKCYNRFHKQTHTCEQPYSCLKCNESFSSVSELNCHQRVHRALRDIQ</sequence>
<feature type="domain" description="C2H2-type" evidence="13">
    <location>
        <begin position="457"/>
        <end position="484"/>
    </location>
</feature>
<evidence type="ECO:0000256" key="5">
    <source>
        <dbReference type="ARBA" id="ARBA00022771"/>
    </source>
</evidence>
<comment type="similarity">
    <text evidence="2">Belongs to the krueppel C2H2-type zinc-finger protein family.</text>
</comment>
<proteinExistence type="inferred from homology"/>
<dbReference type="SMART" id="SM00355">
    <property type="entry name" value="ZnF_C2H2"/>
    <property type="match status" value="10"/>
</dbReference>
<keyword evidence="9" id="KW-0804">Transcription</keyword>
<dbReference type="PROSITE" id="PS00028">
    <property type="entry name" value="ZINC_FINGER_C2H2_1"/>
    <property type="match status" value="10"/>
</dbReference>
<dbReference type="FunFam" id="3.30.160.60:FF:001290">
    <property type="entry name" value="Zinc finger 45-like"/>
    <property type="match status" value="1"/>
</dbReference>
<dbReference type="InterPro" id="IPR013087">
    <property type="entry name" value="Znf_C2H2_type"/>
</dbReference>
<feature type="domain" description="C2H2-type" evidence="13">
    <location>
        <begin position="139"/>
        <end position="166"/>
    </location>
</feature>
<evidence type="ECO:0000256" key="6">
    <source>
        <dbReference type="ARBA" id="ARBA00022833"/>
    </source>
</evidence>
<evidence type="ECO:0000256" key="4">
    <source>
        <dbReference type="ARBA" id="ARBA00022737"/>
    </source>
</evidence>
<comment type="caution">
    <text evidence="14">The sequence shown here is derived from an EMBL/GenBank/DDBJ whole genome shotgun (WGS) entry which is preliminary data.</text>
</comment>
<keyword evidence="8" id="KW-0238">DNA-binding</keyword>
<evidence type="ECO:0000256" key="12">
    <source>
        <dbReference type="SAM" id="Coils"/>
    </source>
</evidence>
<evidence type="ECO:0000313" key="14">
    <source>
        <dbReference type="EMBL" id="PWA19124.1"/>
    </source>
</evidence>
<feature type="domain" description="C2H2-type" evidence="13">
    <location>
        <begin position="167"/>
        <end position="194"/>
    </location>
</feature>
<dbReference type="GO" id="GO:0008270">
    <property type="term" value="F:zinc ion binding"/>
    <property type="evidence" value="ECO:0007669"/>
    <property type="project" value="UniProtKB-KW"/>
</dbReference>
<keyword evidence="6" id="KW-0862">Zinc</keyword>
<dbReference type="SUPFAM" id="SSF57667">
    <property type="entry name" value="beta-beta-alpha zinc fingers"/>
    <property type="match status" value="6"/>
</dbReference>
<evidence type="ECO:0000256" key="11">
    <source>
        <dbReference type="PROSITE-ProRule" id="PRU00042"/>
    </source>
</evidence>
<protein>
    <recommendedName>
        <fullName evidence="13">C2H2-type domain-containing protein</fullName>
    </recommendedName>
</protein>
<dbReference type="FunFam" id="3.30.160.60:FF:000736">
    <property type="entry name" value="Zinc finger protein 423"/>
    <property type="match status" value="1"/>
</dbReference>
<gene>
    <name evidence="14" type="ORF">CCH79_00019897</name>
</gene>
<comment type="subcellular location">
    <subcellularLocation>
        <location evidence="1">Nucleus</location>
    </subcellularLocation>
</comment>
<keyword evidence="3" id="KW-0479">Metal-binding</keyword>
<keyword evidence="12" id="KW-0175">Coiled coil</keyword>
<feature type="domain" description="C2H2-type" evidence="13">
    <location>
        <begin position="83"/>
        <end position="110"/>
    </location>
</feature>
<evidence type="ECO:0000256" key="10">
    <source>
        <dbReference type="ARBA" id="ARBA00023242"/>
    </source>
</evidence>
<dbReference type="InterPro" id="IPR036236">
    <property type="entry name" value="Znf_C2H2_sf"/>
</dbReference>
<organism evidence="14 15">
    <name type="scientific">Gambusia affinis</name>
    <name type="common">Western mosquitofish</name>
    <name type="synonym">Heterandria affinis</name>
    <dbReference type="NCBI Taxonomy" id="33528"/>
    <lineage>
        <taxon>Eukaryota</taxon>
        <taxon>Metazoa</taxon>
        <taxon>Chordata</taxon>
        <taxon>Craniata</taxon>
        <taxon>Vertebrata</taxon>
        <taxon>Euteleostomi</taxon>
        <taxon>Actinopterygii</taxon>
        <taxon>Neopterygii</taxon>
        <taxon>Teleostei</taxon>
        <taxon>Neoteleostei</taxon>
        <taxon>Acanthomorphata</taxon>
        <taxon>Ovalentaria</taxon>
        <taxon>Atherinomorphae</taxon>
        <taxon>Cyprinodontiformes</taxon>
        <taxon>Poeciliidae</taxon>
        <taxon>Poeciliinae</taxon>
        <taxon>Gambusia</taxon>
    </lineage>
</organism>